<proteinExistence type="predicted"/>
<keyword evidence="2" id="KW-0238">DNA-binding</keyword>
<dbReference type="InterPro" id="IPR009057">
    <property type="entry name" value="Homeodomain-like_sf"/>
</dbReference>
<dbReference type="InterPro" id="IPR006600">
    <property type="entry name" value="HTH_CenpB_DNA-bd_dom"/>
</dbReference>
<dbReference type="AlphaFoldDB" id="A0AAE1FAR1"/>
<evidence type="ECO:0000256" key="1">
    <source>
        <dbReference type="ARBA" id="ARBA00004123"/>
    </source>
</evidence>
<organism evidence="4 5">
    <name type="scientific">Petrolisthes cinctipes</name>
    <name type="common">Flat porcelain crab</name>
    <dbReference type="NCBI Taxonomy" id="88211"/>
    <lineage>
        <taxon>Eukaryota</taxon>
        <taxon>Metazoa</taxon>
        <taxon>Ecdysozoa</taxon>
        <taxon>Arthropoda</taxon>
        <taxon>Crustacea</taxon>
        <taxon>Multicrustacea</taxon>
        <taxon>Malacostraca</taxon>
        <taxon>Eumalacostraca</taxon>
        <taxon>Eucarida</taxon>
        <taxon>Decapoda</taxon>
        <taxon>Pleocyemata</taxon>
        <taxon>Anomura</taxon>
        <taxon>Galatheoidea</taxon>
        <taxon>Porcellanidae</taxon>
        <taxon>Petrolisthes</taxon>
    </lineage>
</organism>
<evidence type="ECO:0000313" key="5">
    <source>
        <dbReference type="Proteomes" id="UP001286313"/>
    </source>
</evidence>
<evidence type="ECO:0000259" key="3">
    <source>
        <dbReference type="PROSITE" id="PS51253"/>
    </source>
</evidence>
<dbReference type="SMART" id="SM00674">
    <property type="entry name" value="CENPB"/>
    <property type="match status" value="1"/>
</dbReference>
<dbReference type="SUPFAM" id="SSF46689">
    <property type="entry name" value="Homeodomain-like"/>
    <property type="match status" value="1"/>
</dbReference>
<dbReference type="PANTHER" id="PTHR19303">
    <property type="entry name" value="TRANSPOSON"/>
    <property type="match status" value="1"/>
</dbReference>
<reference evidence="4" key="1">
    <citation type="submission" date="2023-10" db="EMBL/GenBank/DDBJ databases">
        <title>Genome assemblies of two species of porcelain crab, Petrolisthes cinctipes and Petrolisthes manimaculis (Anomura: Porcellanidae).</title>
        <authorList>
            <person name="Angst P."/>
        </authorList>
    </citation>
    <scope>NUCLEOTIDE SEQUENCE</scope>
    <source>
        <strain evidence="4">PB745_01</strain>
        <tissue evidence="4">Gill</tissue>
    </source>
</reference>
<dbReference type="GO" id="GO:0003677">
    <property type="term" value="F:DNA binding"/>
    <property type="evidence" value="ECO:0007669"/>
    <property type="project" value="UniProtKB-KW"/>
</dbReference>
<dbReference type="Proteomes" id="UP001286313">
    <property type="component" value="Unassembled WGS sequence"/>
</dbReference>
<dbReference type="EMBL" id="JAWQEG010002606">
    <property type="protein sequence ID" value="KAK3870809.1"/>
    <property type="molecule type" value="Genomic_DNA"/>
</dbReference>
<comment type="subcellular location">
    <subcellularLocation>
        <location evidence="1">Nucleus</location>
    </subcellularLocation>
</comment>
<gene>
    <name evidence="4" type="ORF">Pcinc_024003</name>
</gene>
<evidence type="ECO:0000313" key="4">
    <source>
        <dbReference type="EMBL" id="KAK3870809.1"/>
    </source>
</evidence>
<dbReference type="InterPro" id="IPR050863">
    <property type="entry name" value="CenT-Element_Derived"/>
</dbReference>
<sequence length="152" mass="17144">MQLEKGLSIISLTAEYNVGVTTVKDLSQIQDKIKAFSPKFDISEKGEEAKTIRKILKLLKDSELEESVYKWGSQQQSNGIPVHGCDIQHAAQRLAQHLSVENFKSSSGWLWRFRQRHGKSNKPVCGESLSADVEAVEPFCEKINELIKSEKN</sequence>
<accession>A0AAE1FAR1</accession>
<feature type="domain" description="HTH CENPB-type" evidence="3">
    <location>
        <begin position="52"/>
        <end position="123"/>
    </location>
</feature>
<dbReference type="PANTHER" id="PTHR19303:SF16">
    <property type="entry name" value="JERKY PROTEIN HOMOLOG-LIKE"/>
    <property type="match status" value="1"/>
</dbReference>
<comment type="caution">
    <text evidence="4">The sequence shown here is derived from an EMBL/GenBank/DDBJ whole genome shotgun (WGS) entry which is preliminary data.</text>
</comment>
<keyword evidence="5" id="KW-1185">Reference proteome</keyword>
<dbReference type="PROSITE" id="PS51253">
    <property type="entry name" value="HTH_CENPB"/>
    <property type="match status" value="1"/>
</dbReference>
<evidence type="ECO:0000256" key="2">
    <source>
        <dbReference type="ARBA" id="ARBA00023125"/>
    </source>
</evidence>
<dbReference type="Gene3D" id="1.10.10.60">
    <property type="entry name" value="Homeodomain-like"/>
    <property type="match status" value="1"/>
</dbReference>
<protein>
    <recommendedName>
        <fullName evidence="3">HTH CENPB-type domain-containing protein</fullName>
    </recommendedName>
</protein>
<dbReference type="Pfam" id="PF03221">
    <property type="entry name" value="HTH_Tnp_Tc5"/>
    <property type="match status" value="1"/>
</dbReference>
<dbReference type="GO" id="GO:0005634">
    <property type="term" value="C:nucleus"/>
    <property type="evidence" value="ECO:0007669"/>
    <property type="project" value="UniProtKB-SubCell"/>
</dbReference>
<name>A0AAE1FAR1_PETCI</name>